<dbReference type="Pfam" id="PF01476">
    <property type="entry name" value="LysM"/>
    <property type="match status" value="2"/>
</dbReference>
<comment type="caution">
    <text evidence="3">The sequence shown here is derived from an EMBL/GenBank/DDBJ whole genome shotgun (WGS) entry which is preliminary data.</text>
</comment>
<keyword evidence="1" id="KW-0326">Glycosidase</keyword>
<evidence type="ECO:0000313" key="3">
    <source>
        <dbReference type="EMBL" id="ROR30753.1"/>
    </source>
</evidence>
<dbReference type="InterPro" id="IPR029070">
    <property type="entry name" value="Chitinase_insertion_sf"/>
</dbReference>
<dbReference type="PANTHER" id="PTHR46066:SF2">
    <property type="entry name" value="CHITINASE DOMAIN-CONTAINING PROTEIN 1"/>
    <property type="match status" value="1"/>
</dbReference>
<dbReference type="InterPro" id="IPR011583">
    <property type="entry name" value="Chitinase_II/V-like_cat"/>
</dbReference>
<dbReference type="Gene3D" id="3.10.50.10">
    <property type="match status" value="1"/>
</dbReference>
<dbReference type="GO" id="GO:0070492">
    <property type="term" value="F:oligosaccharide binding"/>
    <property type="evidence" value="ECO:0007669"/>
    <property type="project" value="TreeGrafter"/>
</dbReference>
<dbReference type="InterPro" id="IPR018392">
    <property type="entry name" value="LysM"/>
</dbReference>
<dbReference type="Pfam" id="PF00704">
    <property type="entry name" value="Glyco_hydro_18"/>
    <property type="match status" value="1"/>
</dbReference>
<reference evidence="3 4" key="1">
    <citation type="submission" date="2018-11" db="EMBL/GenBank/DDBJ databases">
        <title>Genomic Encyclopedia of Type Strains, Phase IV (KMG-IV): sequencing the most valuable type-strain genomes for metagenomic binning, comparative biology and taxonomic classification.</title>
        <authorList>
            <person name="Goeker M."/>
        </authorList>
    </citation>
    <scope>NUCLEOTIDE SEQUENCE [LARGE SCALE GENOMIC DNA]</scope>
    <source>
        <strain evidence="3 4">DSM 26537</strain>
    </source>
</reference>
<feature type="domain" description="LysM" evidence="2">
    <location>
        <begin position="51"/>
        <end position="96"/>
    </location>
</feature>
<evidence type="ECO:0000256" key="1">
    <source>
        <dbReference type="ARBA" id="ARBA00023295"/>
    </source>
</evidence>
<keyword evidence="4" id="KW-1185">Reference proteome</keyword>
<dbReference type="Proteomes" id="UP000273083">
    <property type="component" value="Unassembled WGS sequence"/>
</dbReference>
<dbReference type="CDD" id="cd00118">
    <property type="entry name" value="LysM"/>
    <property type="match status" value="2"/>
</dbReference>
<dbReference type="InterPro" id="IPR036779">
    <property type="entry name" value="LysM_dom_sf"/>
</dbReference>
<dbReference type="AlphaFoldDB" id="A0A3N1XVX8"/>
<dbReference type="GO" id="GO:0005975">
    <property type="term" value="P:carbohydrate metabolic process"/>
    <property type="evidence" value="ECO:0007669"/>
    <property type="project" value="InterPro"/>
</dbReference>
<dbReference type="SMART" id="SM00257">
    <property type="entry name" value="LysM"/>
    <property type="match status" value="2"/>
</dbReference>
<proteinExistence type="predicted"/>
<protein>
    <submittedName>
        <fullName evidence="3">Spore germination protein</fullName>
    </submittedName>
</protein>
<dbReference type="SMART" id="SM00636">
    <property type="entry name" value="Glyco_18"/>
    <property type="match status" value="1"/>
</dbReference>
<dbReference type="GO" id="GO:0008061">
    <property type="term" value="F:chitin binding"/>
    <property type="evidence" value="ECO:0007669"/>
    <property type="project" value="InterPro"/>
</dbReference>
<evidence type="ECO:0000259" key="2">
    <source>
        <dbReference type="PROSITE" id="PS51782"/>
    </source>
</evidence>
<dbReference type="InterPro" id="IPR017853">
    <property type="entry name" value="GH"/>
</dbReference>
<feature type="domain" description="LysM" evidence="2">
    <location>
        <begin position="2"/>
        <end position="46"/>
    </location>
</feature>
<name>A0A3N1XVX8_9FIRM</name>
<gene>
    <name evidence="3" type="ORF">EDD66_102408</name>
</gene>
<dbReference type="Gene3D" id="3.20.20.80">
    <property type="entry name" value="Glycosidases"/>
    <property type="match status" value="1"/>
</dbReference>
<dbReference type="InterPro" id="IPR001223">
    <property type="entry name" value="Glyco_hydro18_cat"/>
</dbReference>
<dbReference type="Gene3D" id="3.10.350.10">
    <property type="entry name" value="LysM domain"/>
    <property type="match status" value="2"/>
</dbReference>
<dbReference type="SUPFAM" id="SSF54106">
    <property type="entry name" value="LysM domain"/>
    <property type="match status" value="2"/>
</dbReference>
<dbReference type="RefSeq" id="WP_123608435.1">
    <property type="nucleotide sequence ID" value="NZ_RJVG01000002.1"/>
</dbReference>
<dbReference type="GO" id="GO:0012505">
    <property type="term" value="C:endomembrane system"/>
    <property type="evidence" value="ECO:0007669"/>
    <property type="project" value="TreeGrafter"/>
</dbReference>
<organism evidence="3 4">
    <name type="scientific">Mobilisporobacter senegalensis</name>
    <dbReference type="NCBI Taxonomy" id="1329262"/>
    <lineage>
        <taxon>Bacteria</taxon>
        <taxon>Bacillati</taxon>
        <taxon>Bacillota</taxon>
        <taxon>Clostridia</taxon>
        <taxon>Lachnospirales</taxon>
        <taxon>Lachnospiraceae</taxon>
        <taxon>Mobilisporobacter</taxon>
    </lineage>
</organism>
<sequence length="430" mass="48997">MDIYVVQPGDTIDSIANMYGVSAAKLIQDNELETPYRLVPGQTIVIAYPKQTYIVKEGDSVTSIANAYDITILQLFRNNPSLSGRDYLIPGETLVISYHTIRQMTTNGFAYPFISTGTLRRTLPNLTYLSIFNYQTTQEGNIITYSDDLEIIELAKEYQTVPLMMLTTLTTQGEPNVDVAYTLLLNDEYQNKNADNILNILKSKGYYGVNIAFNYLNVTNQNLYVNYISKISNRLTSEGYLVFITINPNFKKENSEELFEKIDYSAISQYVNGMMFLEFIWGKNVSPPSPVCSYTNLKTLTEYVITLVPPEKLLIGKPIISFDWALPFIAGRSRAISLTLNATINLAQEVNAVIQFDEPSQTPYFYYYDFNFGLPVEHIVWSIDSRSIHALEGLVLNYDLNGVGIWNIMIYYPQLWLIINSQYDIIKIIE</sequence>
<dbReference type="PROSITE" id="PS51782">
    <property type="entry name" value="LYSM"/>
    <property type="match status" value="2"/>
</dbReference>
<evidence type="ECO:0000313" key="4">
    <source>
        <dbReference type="Proteomes" id="UP000273083"/>
    </source>
</evidence>
<dbReference type="EMBL" id="RJVG01000002">
    <property type="protein sequence ID" value="ROR30753.1"/>
    <property type="molecule type" value="Genomic_DNA"/>
</dbReference>
<accession>A0A3N1XVX8</accession>
<dbReference type="SUPFAM" id="SSF51445">
    <property type="entry name" value="(Trans)glycosidases"/>
    <property type="match status" value="1"/>
</dbReference>
<keyword evidence="1" id="KW-0378">Hydrolase</keyword>
<dbReference type="PANTHER" id="PTHR46066">
    <property type="entry name" value="CHITINASE DOMAIN-CONTAINING PROTEIN 1 FAMILY MEMBER"/>
    <property type="match status" value="1"/>
</dbReference>
<dbReference type="GO" id="GO:0016798">
    <property type="term" value="F:hydrolase activity, acting on glycosyl bonds"/>
    <property type="evidence" value="ECO:0007669"/>
    <property type="project" value="UniProtKB-KW"/>
</dbReference>
<dbReference type="OrthoDB" id="9769314at2"/>